<proteinExistence type="predicted"/>
<evidence type="ECO:0000313" key="19">
    <source>
        <dbReference type="Proteomes" id="UP000054805"/>
    </source>
</evidence>
<keyword evidence="19" id="KW-1185">Reference proteome</keyword>
<keyword evidence="15" id="KW-0732">Signal</keyword>
<feature type="non-terminal residue" evidence="18">
    <location>
        <position position="1"/>
    </location>
</feature>
<dbReference type="Pfam" id="PF00611">
    <property type="entry name" value="FCH"/>
    <property type="match status" value="1"/>
</dbReference>
<evidence type="ECO:0000256" key="12">
    <source>
        <dbReference type="PROSITE-ProRule" id="PRU00192"/>
    </source>
</evidence>
<dbReference type="GO" id="GO:0007010">
    <property type="term" value="P:cytoskeleton organization"/>
    <property type="evidence" value="ECO:0007669"/>
    <property type="project" value="TreeGrafter"/>
</dbReference>
<dbReference type="GO" id="GO:0005543">
    <property type="term" value="F:phospholipid binding"/>
    <property type="evidence" value="ECO:0007669"/>
    <property type="project" value="TreeGrafter"/>
</dbReference>
<evidence type="ECO:0000256" key="9">
    <source>
        <dbReference type="ARBA" id="ARBA00023136"/>
    </source>
</evidence>
<dbReference type="PANTHER" id="PTHR23065:SF11">
    <property type="entry name" value="SYNDAPIN, ISOFORM C"/>
    <property type="match status" value="1"/>
</dbReference>
<dbReference type="Gene3D" id="1.20.1270.60">
    <property type="entry name" value="Arfaptin homology (AH) domain/BAR domain"/>
    <property type="match status" value="1"/>
</dbReference>
<evidence type="ECO:0000256" key="14">
    <source>
        <dbReference type="SAM" id="Coils"/>
    </source>
</evidence>
<feature type="domain" description="SH3" evidence="16">
    <location>
        <begin position="394"/>
        <end position="454"/>
    </location>
</feature>
<dbReference type="Pfam" id="PF00018">
    <property type="entry name" value="SH3_1"/>
    <property type="match status" value="1"/>
</dbReference>
<evidence type="ECO:0000256" key="15">
    <source>
        <dbReference type="SAM" id="SignalP"/>
    </source>
</evidence>
<dbReference type="PRINTS" id="PR00452">
    <property type="entry name" value="SH3DOMAIN"/>
</dbReference>
<dbReference type="SMART" id="SM00055">
    <property type="entry name" value="FCH"/>
    <property type="match status" value="1"/>
</dbReference>
<protein>
    <submittedName>
        <fullName evidence="18">Protein kinase C and casein kinase substrate in neurons protein 1</fullName>
    </submittedName>
</protein>
<evidence type="ECO:0000256" key="6">
    <source>
        <dbReference type="ARBA" id="ARBA00022490"/>
    </source>
</evidence>
<gene>
    <name evidence="18" type="primary">Pacsin1</name>
    <name evidence="18" type="ORF">T4B_10099</name>
</gene>
<dbReference type="Proteomes" id="UP000054805">
    <property type="component" value="Unassembled WGS sequence"/>
</dbReference>
<dbReference type="PANTHER" id="PTHR23065">
    <property type="entry name" value="PROLINE-SERINE-THREONINE PHOSPHATASE INTERACTING PROTEIN 1"/>
    <property type="match status" value="1"/>
</dbReference>
<evidence type="ECO:0000256" key="13">
    <source>
        <dbReference type="PROSITE-ProRule" id="PRU01077"/>
    </source>
</evidence>
<keyword evidence="4 12" id="KW-0728">SH3 domain</keyword>
<dbReference type="SMART" id="SM00326">
    <property type="entry name" value="SH3"/>
    <property type="match status" value="1"/>
</dbReference>
<evidence type="ECO:0000256" key="4">
    <source>
        <dbReference type="ARBA" id="ARBA00022443"/>
    </source>
</evidence>
<dbReference type="InterPro" id="IPR036028">
    <property type="entry name" value="SH3-like_dom_sf"/>
</dbReference>
<comment type="caution">
    <text evidence="18">The sequence shown here is derived from an EMBL/GenBank/DDBJ whole genome shotgun (WGS) entry which is preliminary data.</text>
</comment>
<feature type="coiled-coil region" evidence="14">
    <location>
        <begin position="206"/>
        <end position="240"/>
    </location>
</feature>
<evidence type="ECO:0000259" key="16">
    <source>
        <dbReference type="PROSITE" id="PS50002"/>
    </source>
</evidence>
<dbReference type="GO" id="GO:0030100">
    <property type="term" value="P:regulation of endocytosis"/>
    <property type="evidence" value="ECO:0007669"/>
    <property type="project" value="TreeGrafter"/>
</dbReference>
<dbReference type="GO" id="GO:0016301">
    <property type="term" value="F:kinase activity"/>
    <property type="evidence" value="ECO:0007669"/>
    <property type="project" value="UniProtKB-KW"/>
</dbReference>
<feature type="signal peptide" evidence="15">
    <location>
        <begin position="1"/>
        <end position="18"/>
    </location>
</feature>
<dbReference type="FunFam" id="2.30.30.40:FF:000014">
    <property type="entry name" value="Kinase C and casein kinase substrate in neurons protein"/>
    <property type="match status" value="1"/>
</dbReference>
<evidence type="ECO:0000256" key="3">
    <source>
        <dbReference type="ARBA" id="ARBA00004496"/>
    </source>
</evidence>
<accession>A0A0V1J6I0</accession>
<dbReference type="GO" id="GO:0097320">
    <property type="term" value="P:plasma membrane tubulation"/>
    <property type="evidence" value="ECO:0007669"/>
    <property type="project" value="TreeGrafter"/>
</dbReference>
<evidence type="ECO:0000259" key="17">
    <source>
        <dbReference type="PROSITE" id="PS51741"/>
    </source>
</evidence>
<keyword evidence="5" id="KW-1003">Cell membrane</keyword>
<evidence type="ECO:0000256" key="10">
    <source>
        <dbReference type="ARBA" id="ARBA00055545"/>
    </source>
</evidence>
<keyword evidence="9" id="KW-0472">Membrane</keyword>
<keyword evidence="7" id="KW-0597">Phosphoprotein</keyword>
<feature type="chain" id="PRO_5006880320" evidence="15">
    <location>
        <begin position="19"/>
        <end position="454"/>
    </location>
</feature>
<dbReference type="SUPFAM" id="SSF50044">
    <property type="entry name" value="SH3-domain"/>
    <property type="match status" value="1"/>
</dbReference>
<evidence type="ECO:0000313" key="18">
    <source>
        <dbReference type="EMBL" id="KRZ30577.1"/>
    </source>
</evidence>
<dbReference type="PROSITE" id="PS51741">
    <property type="entry name" value="F_BAR"/>
    <property type="match status" value="1"/>
</dbReference>
<evidence type="ECO:0000256" key="2">
    <source>
        <dbReference type="ARBA" id="ARBA00004236"/>
    </source>
</evidence>
<dbReference type="EMBL" id="JYDS01000033">
    <property type="protein sequence ID" value="KRZ30577.1"/>
    <property type="molecule type" value="Genomic_DNA"/>
</dbReference>
<evidence type="ECO:0000256" key="8">
    <source>
        <dbReference type="ARBA" id="ARBA00023054"/>
    </source>
</evidence>
<organism evidence="18 19">
    <name type="scientific">Trichinella pseudospiralis</name>
    <name type="common">Parasitic roundworm</name>
    <dbReference type="NCBI Taxonomy" id="6337"/>
    <lineage>
        <taxon>Eukaryota</taxon>
        <taxon>Metazoa</taxon>
        <taxon>Ecdysozoa</taxon>
        <taxon>Nematoda</taxon>
        <taxon>Enoplea</taxon>
        <taxon>Dorylaimia</taxon>
        <taxon>Trichinellida</taxon>
        <taxon>Trichinellidae</taxon>
        <taxon>Trichinella</taxon>
    </lineage>
</organism>
<dbReference type="PROSITE" id="PS50002">
    <property type="entry name" value="SH3"/>
    <property type="match status" value="1"/>
</dbReference>
<keyword evidence="18" id="KW-0418">Kinase</keyword>
<dbReference type="AlphaFoldDB" id="A0A0V1J6I0"/>
<comment type="subunit">
    <text evidence="11">Homodimer. May form heterooligomers with other PACSINs. Interacts (via SH3 domain) with DNM1, SYNJ1 and WASL. Interacts with TRPV4.</text>
</comment>
<name>A0A0V1J6I0_TRIPS</name>
<dbReference type="GO" id="GO:0005768">
    <property type="term" value="C:endosome"/>
    <property type="evidence" value="ECO:0007669"/>
    <property type="project" value="TreeGrafter"/>
</dbReference>
<comment type="subcellular location">
    <subcellularLocation>
        <location evidence="2">Cell membrane</location>
    </subcellularLocation>
    <subcellularLocation>
        <location evidence="3">Cytoplasm</location>
    </subcellularLocation>
    <subcellularLocation>
        <location evidence="1">Endomembrane system</location>
        <topology evidence="1">Peripheral membrane protein</topology>
    </subcellularLocation>
</comment>
<keyword evidence="8 13" id="KW-0175">Coiled coil</keyword>
<evidence type="ECO:0000256" key="11">
    <source>
        <dbReference type="ARBA" id="ARBA00064966"/>
    </source>
</evidence>
<dbReference type="CDD" id="cd11843">
    <property type="entry name" value="SH3_PACSIN"/>
    <property type="match status" value="1"/>
</dbReference>
<dbReference type="InterPro" id="IPR027267">
    <property type="entry name" value="AH/BAR_dom_sf"/>
</dbReference>
<dbReference type="Gene3D" id="2.30.30.40">
    <property type="entry name" value="SH3 Domains"/>
    <property type="match status" value="1"/>
</dbReference>
<feature type="domain" description="F-BAR" evidence="17">
    <location>
        <begin position="30"/>
        <end position="301"/>
    </location>
</feature>
<dbReference type="InterPro" id="IPR031160">
    <property type="entry name" value="F_BAR_dom"/>
</dbReference>
<keyword evidence="6" id="KW-0963">Cytoplasm</keyword>
<evidence type="ECO:0000256" key="7">
    <source>
        <dbReference type="ARBA" id="ARBA00022553"/>
    </source>
</evidence>
<dbReference type="FunFam" id="1.20.1270.60:FF:000009">
    <property type="entry name" value="Protein kinase C and casein kinase substrate in neurons 2"/>
    <property type="match status" value="1"/>
</dbReference>
<evidence type="ECO:0000256" key="5">
    <source>
        <dbReference type="ARBA" id="ARBA00022475"/>
    </source>
</evidence>
<comment type="function">
    <text evidence="10">Plays a role in endocytosis and regulates internalization of plasma membrane proteins. Overexpression impairs internalization of SLC2A1/GLUT1 and TRPV4 and increases the levels of SLC2A1/GLUT1 and TRPV4 at the cell membrane. Inhibits the TRPV4 calcium channel activity.</text>
</comment>
<dbReference type="SUPFAM" id="SSF103657">
    <property type="entry name" value="BAR/IMD domain-like"/>
    <property type="match status" value="1"/>
</dbReference>
<dbReference type="InterPro" id="IPR001452">
    <property type="entry name" value="SH3_domain"/>
</dbReference>
<sequence length="454" mass="52657">LLILKFVILFAGFQVCLAEMSPADSSILNGEIALESFWEIGQYKRSVRRIEDAPRLCSELSLLIRERSEIEAAYAKSLQQWSKKWSEHVDKGVEYGSAQEAWKALLQEGRSKADLHLKRRDRLIDEVFNVIKIWSKDNFHKTAFGAVKESKEIEESFKRAQKPWAKLYGKILKAKREYFSSSRMERSAVNQEKNAAGNPEISREQVKKFHEKMVKCQTEREKAEEEYRKTVAAISDYKSTYQADMMQVFKRCQELELKRLKFFKEMLKGAHDCLNMSNEPKLKSIYEQFLRTVNGVDAEKDVQDWEKEFGPGMPFNCPVFETYTPEVREIVKKRNKVAGDEPVVLIFKRESIADANTDNYFAEPLDDKSKMTNSSDVTTPYIEEWDESGSSNEFEPKMVKALYDYNKQEDDEFSFKKGDVFEKLGEEDEQGWCKGRKDGITGLYPANYAVDLKA</sequence>
<dbReference type="GO" id="GO:0005886">
    <property type="term" value="C:plasma membrane"/>
    <property type="evidence" value="ECO:0007669"/>
    <property type="project" value="UniProtKB-SubCell"/>
</dbReference>
<reference evidence="18 19" key="1">
    <citation type="submission" date="2015-01" db="EMBL/GenBank/DDBJ databases">
        <title>Evolution of Trichinella species and genotypes.</title>
        <authorList>
            <person name="Korhonen P.K."/>
            <person name="Edoardo P."/>
            <person name="Giuseppe L.R."/>
            <person name="Gasser R.B."/>
        </authorList>
    </citation>
    <scope>NUCLEOTIDE SEQUENCE [LARGE SCALE GENOMIC DNA]</scope>
    <source>
        <strain evidence="18">ISS588</strain>
    </source>
</reference>
<keyword evidence="18" id="KW-0808">Transferase</keyword>
<evidence type="ECO:0000256" key="1">
    <source>
        <dbReference type="ARBA" id="ARBA00004184"/>
    </source>
</evidence>
<dbReference type="InterPro" id="IPR001060">
    <property type="entry name" value="FCH_dom"/>
</dbReference>